<dbReference type="PROSITE" id="PS00018">
    <property type="entry name" value="EF_HAND_1"/>
    <property type="match status" value="2"/>
</dbReference>
<feature type="domain" description="EF-hand" evidence="5">
    <location>
        <begin position="180"/>
        <end position="214"/>
    </location>
</feature>
<comment type="caution">
    <text evidence="6">The sequence shown here is derived from an EMBL/GenBank/DDBJ whole genome shotgun (WGS) entry which is preliminary data.</text>
</comment>
<name>A0A218XZ80_PUNGR</name>
<dbReference type="EMBL" id="PGOL01000065">
    <property type="protein sequence ID" value="PKI77978.1"/>
    <property type="molecule type" value="Genomic_DNA"/>
</dbReference>
<evidence type="ECO:0000256" key="1">
    <source>
        <dbReference type="ARBA" id="ARBA00022723"/>
    </source>
</evidence>
<evidence type="ECO:0000256" key="2">
    <source>
        <dbReference type="ARBA" id="ARBA00022737"/>
    </source>
</evidence>
<keyword evidence="2" id="KW-0677">Repeat</keyword>
<dbReference type="InterPro" id="IPR002048">
    <property type="entry name" value="EF_hand_dom"/>
</dbReference>
<evidence type="ECO:0000256" key="4">
    <source>
        <dbReference type="SAM" id="Phobius"/>
    </source>
</evidence>
<keyword evidence="3" id="KW-0106">Calcium</keyword>
<keyword evidence="4" id="KW-1133">Transmembrane helix</keyword>
<evidence type="ECO:0000313" key="9">
    <source>
        <dbReference type="Proteomes" id="UP000233551"/>
    </source>
</evidence>
<dbReference type="InterPro" id="IPR011992">
    <property type="entry name" value="EF-hand-dom_pair"/>
</dbReference>
<reference evidence="6" key="2">
    <citation type="submission" date="2017-06" db="EMBL/GenBank/DDBJ databases">
        <title>The pomegranate genome and the genomics of punicalagin biosynthesis.</title>
        <authorList>
            <person name="Xu C."/>
        </authorList>
    </citation>
    <scope>NUCLEOTIDE SEQUENCE [LARGE SCALE GENOMIC DNA]</scope>
    <source>
        <tissue evidence="6">Fresh leaf</tissue>
    </source>
</reference>
<evidence type="ECO:0000313" key="8">
    <source>
        <dbReference type="Proteomes" id="UP000197138"/>
    </source>
</evidence>
<dbReference type="InterPro" id="IPR039647">
    <property type="entry name" value="EF_hand_pair_protein_CML-like"/>
</dbReference>
<dbReference type="Pfam" id="PF13499">
    <property type="entry name" value="EF-hand_7"/>
    <property type="match status" value="1"/>
</dbReference>
<dbReference type="GO" id="GO:0043226">
    <property type="term" value="C:organelle"/>
    <property type="evidence" value="ECO:0007669"/>
    <property type="project" value="UniProtKB-ARBA"/>
</dbReference>
<gene>
    <name evidence="6" type="ORF">CDL15_Pgr014708</name>
    <name evidence="7" type="ORF">CRG98_001598</name>
</gene>
<keyword evidence="4" id="KW-0812">Transmembrane</keyword>
<evidence type="ECO:0000313" key="7">
    <source>
        <dbReference type="EMBL" id="PKI77978.1"/>
    </source>
</evidence>
<dbReference type="STRING" id="22663.A0A218XZ80"/>
<organism evidence="6 8">
    <name type="scientific">Punica granatum</name>
    <name type="common">Pomegranate</name>
    <dbReference type="NCBI Taxonomy" id="22663"/>
    <lineage>
        <taxon>Eukaryota</taxon>
        <taxon>Viridiplantae</taxon>
        <taxon>Streptophyta</taxon>
        <taxon>Embryophyta</taxon>
        <taxon>Tracheophyta</taxon>
        <taxon>Spermatophyta</taxon>
        <taxon>Magnoliopsida</taxon>
        <taxon>eudicotyledons</taxon>
        <taxon>Gunneridae</taxon>
        <taxon>Pentapetalae</taxon>
        <taxon>rosids</taxon>
        <taxon>malvids</taxon>
        <taxon>Myrtales</taxon>
        <taxon>Lythraceae</taxon>
        <taxon>Punica</taxon>
    </lineage>
</organism>
<dbReference type="OrthoDB" id="26525at2759"/>
<reference evidence="7 9" key="3">
    <citation type="submission" date="2017-11" db="EMBL/GenBank/DDBJ databases">
        <title>De-novo sequencing of pomegranate (Punica granatum L.) genome.</title>
        <authorList>
            <person name="Akparov Z."/>
            <person name="Amiraslanov A."/>
            <person name="Hajiyeva S."/>
            <person name="Abbasov M."/>
            <person name="Kaur K."/>
            <person name="Hamwieh A."/>
            <person name="Solovyev V."/>
            <person name="Salamov A."/>
            <person name="Braich B."/>
            <person name="Kosarev P."/>
            <person name="Mahmoud A."/>
            <person name="Hajiyev E."/>
            <person name="Babayeva S."/>
            <person name="Izzatullayeva V."/>
            <person name="Mammadov A."/>
            <person name="Mammadov A."/>
            <person name="Sharifova S."/>
            <person name="Ojaghi J."/>
            <person name="Eynullazada K."/>
            <person name="Bayramov B."/>
            <person name="Abdulazimova A."/>
            <person name="Shahmuradov I."/>
        </authorList>
    </citation>
    <scope>NUCLEOTIDE SEQUENCE [LARGE SCALE GENOMIC DNA]</scope>
    <source>
        <strain evidence="7">AG2017</strain>
        <strain evidence="9">cv. AG2017</strain>
        <tissue evidence="7">Leaf</tissue>
    </source>
</reference>
<evidence type="ECO:0000313" key="6">
    <source>
        <dbReference type="EMBL" id="OWM90405.1"/>
    </source>
</evidence>
<dbReference type="GO" id="GO:0005509">
    <property type="term" value="F:calcium ion binding"/>
    <property type="evidence" value="ECO:0007669"/>
    <property type="project" value="InterPro"/>
</dbReference>
<dbReference type="Proteomes" id="UP000233551">
    <property type="component" value="Unassembled WGS sequence"/>
</dbReference>
<dbReference type="InterPro" id="IPR018247">
    <property type="entry name" value="EF_Hand_1_Ca_BS"/>
</dbReference>
<accession>A0A218XZ80</accession>
<dbReference type="FunFam" id="1.10.238.10:FF:000178">
    <property type="entry name" value="Calmodulin-2 A"/>
    <property type="match status" value="1"/>
</dbReference>
<reference evidence="8" key="1">
    <citation type="journal article" date="2017" name="Plant J.">
        <title>The pomegranate (Punica granatum L.) genome and the genomics of punicalagin biosynthesis.</title>
        <authorList>
            <person name="Qin G."/>
            <person name="Xu C."/>
            <person name="Ming R."/>
            <person name="Tang H."/>
            <person name="Guyot R."/>
            <person name="Kramer E.M."/>
            <person name="Hu Y."/>
            <person name="Yi X."/>
            <person name="Qi Y."/>
            <person name="Xu X."/>
            <person name="Gao Z."/>
            <person name="Pan H."/>
            <person name="Jian J."/>
            <person name="Tian Y."/>
            <person name="Yue Z."/>
            <person name="Xu Y."/>
        </authorList>
    </citation>
    <scope>NUCLEOTIDE SEQUENCE [LARGE SCALE GENOMIC DNA]</scope>
    <source>
        <strain evidence="8">cv. Dabenzi</strain>
    </source>
</reference>
<dbReference type="EMBL" id="MTKT01000548">
    <property type="protein sequence ID" value="OWM90405.1"/>
    <property type="molecule type" value="Genomic_DNA"/>
</dbReference>
<protein>
    <recommendedName>
        <fullName evidence="5">EF-hand domain-containing protein</fullName>
    </recommendedName>
</protein>
<evidence type="ECO:0000256" key="3">
    <source>
        <dbReference type="ARBA" id="ARBA00022837"/>
    </source>
</evidence>
<dbReference type="GeneID" id="116189512"/>
<dbReference type="Gene3D" id="1.10.238.10">
    <property type="entry name" value="EF-hand"/>
    <property type="match status" value="1"/>
</dbReference>
<dbReference type="Proteomes" id="UP000197138">
    <property type="component" value="Unassembled WGS sequence"/>
</dbReference>
<proteinExistence type="predicted"/>
<keyword evidence="9" id="KW-1185">Reference proteome</keyword>
<dbReference type="PROSITE" id="PS50222">
    <property type="entry name" value="EF_HAND_2"/>
    <property type="match status" value="2"/>
</dbReference>
<keyword evidence="1" id="KW-0479">Metal-binding</keyword>
<keyword evidence="4" id="KW-0472">Membrane</keyword>
<dbReference type="SUPFAM" id="SSF47473">
    <property type="entry name" value="EF-hand"/>
    <property type="match status" value="1"/>
</dbReference>
<dbReference type="CDD" id="cd00051">
    <property type="entry name" value="EFh"/>
    <property type="match status" value="1"/>
</dbReference>
<feature type="transmembrane region" description="Helical" evidence="4">
    <location>
        <begin position="15"/>
        <end position="35"/>
    </location>
</feature>
<evidence type="ECO:0000259" key="5">
    <source>
        <dbReference type="PROSITE" id="PS50222"/>
    </source>
</evidence>
<dbReference type="PANTHER" id="PTHR10891">
    <property type="entry name" value="EF-HAND CALCIUM-BINDING DOMAIN CONTAINING PROTEIN"/>
    <property type="match status" value="1"/>
</dbReference>
<dbReference type="AlphaFoldDB" id="A0A218XZ80"/>
<sequence>MVQQQKKGLNSPCSILALMLTFMVFFLPLIIRDIYSNLRRRYLQPLLRRPCTARIPLFGLEGSCKNPDLKAPQSQEFPAQESQVGRILDGKTIDEVKLSGVEVRLVMERLGIVGNPEEGADGPQLQEGVGAAQIAGLFDEQEPSLEEVKEAFDVFDKNHDGFIDASELCSFLRSFGFLNLSESICRDMIRAFDNNGDGLIDLREFMKLVEKSLH</sequence>
<dbReference type="SMART" id="SM00054">
    <property type="entry name" value="EFh"/>
    <property type="match status" value="2"/>
</dbReference>
<feature type="domain" description="EF-hand" evidence="5">
    <location>
        <begin position="143"/>
        <end position="178"/>
    </location>
</feature>